<evidence type="ECO:0000256" key="1">
    <source>
        <dbReference type="SAM" id="MobiDB-lite"/>
    </source>
</evidence>
<sequence>MLLKSGSTGKSWGKCLPGCGGIGKRSHIEKFLQPSVARTNQPTHRAGYTSRGFQLARHHHQQQQQQQQQQQSTSQRSSHSLSGHVRVSHNVESEEKSASNASGEAATEPPETIRNADERCRLTHVFVKPTLPLRK</sequence>
<proteinExistence type="predicted"/>
<feature type="region of interest" description="Disordered" evidence="1">
    <location>
        <begin position="30"/>
        <end position="119"/>
    </location>
</feature>
<comment type="caution">
    <text evidence="2">The sequence shown here is derived from an EMBL/GenBank/DDBJ whole genome shotgun (WGS) entry which is preliminary data.</text>
</comment>
<name>A0A834NW07_VESGE</name>
<protein>
    <submittedName>
        <fullName evidence="2">Uncharacterized protein</fullName>
    </submittedName>
</protein>
<reference evidence="2" key="1">
    <citation type="journal article" date="2020" name="G3 (Bethesda)">
        <title>High-Quality Assemblies for Three Invasive Social Wasps from the &lt;i&gt;Vespula&lt;/i&gt; Genus.</title>
        <authorList>
            <person name="Harrop T.W.R."/>
            <person name="Guhlin J."/>
            <person name="McLaughlin G.M."/>
            <person name="Permina E."/>
            <person name="Stockwell P."/>
            <person name="Gilligan J."/>
            <person name="Le Lec M.F."/>
            <person name="Gruber M.A.M."/>
            <person name="Quinn O."/>
            <person name="Lovegrove M."/>
            <person name="Duncan E.J."/>
            <person name="Remnant E.J."/>
            <person name="Van Eeckhoven J."/>
            <person name="Graham B."/>
            <person name="Knapp R.A."/>
            <person name="Langford K.W."/>
            <person name="Kronenberg Z."/>
            <person name="Press M.O."/>
            <person name="Eacker S.M."/>
            <person name="Wilson-Rankin E.E."/>
            <person name="Purcell J."/>
            <person name="Lester P.J."/>
            <person name="Dearden P.K."/>
        </authorList>
    </citation>
    <scope>NUCLEOTIDE SEQUENCE</scope>
    <source>
        <strain evidence="2">Linc-1</strain>
    </source>
</reference>
<keyword evidence="3" id="KW-1185">Reference proteome</keyword>
<dbReference type="Proteomes" id="UP000617340">
    <property type="component" value="Unassembled WGS sequence"/>
</dbReference>
<feature type="compositionally biased region" description="Low complexity" evidence="1">
    <location>
        <begin position="62"/>
        <end position="80"/>
    </location>
</feature>
<dbReference type="AlphaFoldDB" id="A0A834NW07"/>
<organism evidence="2 3">
    <name type="scientific">Vespula germanica</name>
    <name type="common">German yellow jacket</name>
    <name type="synonym">Paravespula germanica</name>
    <dbReference type="NCBI Taxonomy" id="30212"/>
    <lineage>
        <taxon>Eukaryota</taxon>
        <taxon>Metazoa</taxon>
        <taxon>Ecdysozoa</taxon>
        <taxon>Arthropoda</taxon>
        <taxon>Hexapoda</taxon>
        <taxon>Insecta</taxon>
        <taxon>Pterygota</taxon>
        <taxon>Neoptera</taxon>
        <taxon>Endopterygota</taxon>
        <taxon>Hymenoptera</taxon>
        <taxon>Apocrita</taxon>
        <taxon>Aculeata</taxon>
        <taxon>Vespoidea</taxon>
        <taxon>Vespidae</taxon>
        <taxon>Vespinae</taxon>
        <taxon>Vespula</taxon>
    </lineage>
</organism>
<evidence type="ECO:0000313" key="2">
    <source>
        <dbReference type="EMBL" id="KAF7419035.1"/>
    </source>
</evidence>
<gene>
    <name evidence="2" type="ORF">HZH68_001688</name>
</gene>
<accession>A0A834NW07</accession>
<dbReference type="EMBL" id="JACSDZ010000001">
    <property type="protein sequence ID" value="KAF7419035.1"/>
    <property type="molecule type" value="Genomic_DNA"/>
</dbReference>
<evidence type="ECO:0000313" key="3">
    <source>
        <dbReference type="Proteomes" id="UP000617340"/>
    </source>
</evidence>